<dbReference type="InterPro" id="IPR008949">
    <property type="entry name" value="Isoprenoid_synthase_dom_sf"/>
</dbReference>
<name>A0A2N6SYU0_9CORY</name>
<dbReference type="Pfam" id="PF00348">
    <property type="entry name" value="polyprenyl_synt"/>
    <property type="match status" value="1"/>
</dbReference>
<dbReference type="PANTHER" id="PTHR12001:SF85">
    <property type="entry name" value="SHORT CHAIN ISOPRENYL DIPHOSPHATE SYNTHASE"/>
    <property type="match status" value="1"/>
</dbReference>
<dbReference type="Proteomes" id="UP000235363">
    <property type="component" value="Unassembled WGS sequence"/>
</dbReference>
<protein>
    <recommendedName>
        <fullName evidence="10">Polyprenyl synthetase family protein</fullName>
    </recommendedName>
</protein>
<evidence type="ECO:0000256" key="2">
    <source>
        <dbReference type="ARBA" id="ARBA00005128"/>
    </source>
</evidence>
<evidence type="ECO:0008006" key="10">
    <source>
        <dbReference type="Google" id="ProtNLM"/>
    </source>
</evidence>
<comment type="similarity">
    <text evidence="3 7">Belongs to the FPP/GGPP synthase family.</text>
</comment>
<proteinExistence type="inferred from homology"/>
<reference evidence="8 9" key="1">
    <citation type="submission" date="2017-09" db="EMBL/GenBank/DDBJ databases">
        <title>Bacterial strain isolated from the female urinary microbiota.</title>
        <authorList>
            <person name="Thomas-White K."/>
            <person name="Kumar N."/>
            <person name="Forster S."/>
            <person name="Putonti C."/>
            <person name="Lawley T."/>
            <person name="Wolfe A.J."/>
        </authorList>
    </citation>
    <scope>NUCLEOTIDE SEQUENCE [LARGE SCALE GENOMIC DNA]</scope>
    <source>
        <strain evidence="8 9">UMB0908</strain>
    </source>
</reference>
<evidence type="ECO:0000256" key="1">
    <source>
        <dbReference type="ARBA" id="ARBA00001946"/>
    </source>
</evidence>
<dbReference type="PANTHER" id="PTHR12001">
    <property type="entry name" value="GERANYLGERANYL PYROPHOSPHATE SYNTHASE"/>
    <property type="match status" value="1"/>
</dbReference>
<dbReference type="EMBL" id="PNHF01000013">
    <property type="protein sequence ID" value="PMC62232.1"/>
    <property type="molecule type" value="Genomic_DNA"/>
</dbReference>
<dbReference type="GO" id="GO:0008299">
    <property type="term" value="P:isoprenoid biosynthetic process"/>
    <property type="evidence" value="ECO:0007669"/>
    <property type="project" value="InterPro"/>
</dbReference>
<dbReference type="InterPro" id="IPR033749">
    <property type="entry name" value="Polyprenyl_synt_CS"/>
</dbReference>
<dbReference type="PROSITE" id="PS00723">
    <property type="entry name" value="POLYPRENYL_SYNTHASE_1"/>
    <property type="match status" value="1"/>
</dbReference>
<dbReference type="SUPFAM" id="SSF48576">
    <property type="entry name" value="Terpenoid synthases"/>
    <property type="match status" value="1"/>
</dbReference>
<evidence type="ECO:0000256" key="3">
    <source>
        <dbReference type="ARBA" id="ARBA00006706"/>
    </source>
</evidence>
<evidence type="ECO:0000256" key="7">
    <source>
        <dbReference type="RuleBase" id="RU004466"/>
    </source>
</evidence>
<gene>
    <name evidence="8" type="ORF">CJ204_06535</name>
</gene>
<evidence type="ECO:0000256" key="6">
    <source>
        <dbReference type="ARBA" id="ARBA00022842"/>
    </source>
</evidence>
<dbReference type="GO" id="GO:0004659">
    <property type="term" value="F:prenyltransferase activity"/>
    <property type="evidence" value="ECO:0007669"/>
    <property type="project" value="InterPro"/>
</dbReference>
<dbReference type="GO" id="GO:0046872">
    <property type="term" value="F:metal ion binding"/>
    <property type="evidence" value="ECO:0007669"/>
    <property type="project" value="UniProtKB-KW"/>
</dbReference>
<keyword evidence="6" id="KW-0460">Magnesium</keyword>
<accession>A0A2N6SYU0</accession>
<dbReference type="InterPro" id="IPR000092">
    <property type="entry name" value="Polyprenyl_synt"/>
</dbReference>
<keyword evidence="4 7" id="KW-0808">Transferase</keyword>
<dbReference type="Gene3D" id="1.10.600.10">
    <property type="entry name" value="Farnesyl Diphosphate Synthase"/>
    <property type="match status" value="1"/>
</dbReference>
<sequence>MKTDAMKTDAMKNDAMSGELVRQRTAASVDLLRRVLDGQIADSTSGRGGLIADVLTGIGDVSLGGKHLRARLVHIAAGPVEGAAADEAILLGACVDLLHGAFLIHDDIIDRDDLRRGRPTIHAAVRDSLADGGAAPADAAHEGTSMAIIAGDLALVGVQQMILGSDLPDDRARRSLRILGNAMTVTLGGELLDIIHGAEPGAATGERVRDASWMKTSVYTFEAPLQLGAMVAGRDEAPMVPIGRDLGRAYQAADDLAGVFGDTADTGKAAAGDIARGRSTLVTMRDGDDADVIAEVIAEGTDQLDRARAAIAAAGLPHEVASGLRDVADSIEGSLARHGR</sequence>
<comment type="caution">
    <text evidence="8">The sequence shown here is derived from an EMBL/GenBank/DDBJ whole genome shotgun (WGS) entry which is preliminary data.</text>
</comment>
<keyword evidence="5" id="KW-0479">Metal-binding</keyword>
<dbReference type="AlphaFoldDB" id="A0A2N6SYU0"/>
<evidence type="ECO:0000256" key="5">
    <source>
        <dbReference type="ARBA" id="ARBA00022723"/>
    </source>
</evidence>
<evidence type="ECO:0000256" key="4">
    <source>
        <dbReference type="ARBA" id="ARBA00022679"/>
    </source>
</evidence>
<comment type="cofactor">
    <cofactor evidence="1">
        <name>Mg(2+)</name>
        <dbReference type="ChEBI" id="CHEBI:18420"/>
    </cofactor>
</comment>
<organism evidence="8 9">
    <name type="scientific">Corynebacterium xerosis</name>
    <dbReference type="NCBI Taxonomy" id="1725"/>
    <lineage>
        <taxon>Bacteria</taxon>
        <taxon>Bacillati</taxon>
        <taxon>Actinomycetota</taxon>
        <taxon>Actinomycetes</taxon>
        <taxon>Mycobacteriales</taxon>
        <taxon>Corynebacteriaceae</taxon>
        <taxon>Corynebacterium</taxon>
    </lineage>
</organism>
<dbReference type="SFLD" id="SFLDS00005">
    <property type="entry name" value="Isoprenoid_Synthase_Type_I"/>
    <property type="match status" value="1"/>
</dbReference>
<evidence type="ECO:0000313" key="9">
    <source>
        <dbReference type="Proteomes" id="UP000235363"/>
    </source>
</evidence>
<dbReference type="RefSeq" id="WP_102212783.1">
    <property type="nucleotide sequence ID" value="NZ_PNHF01000013.1"/>
</dbReference>
<comment type="pathway">
    <text evidence="2">Isoprenoid biosynthesis.</text>
</comment>
<evidence type="ECO:0000313" key="8">
    <source>
        <dbReference type="EMBL" id="PMC62232.1"/>
    </source>
</evidence>